<evidence type="ECO:0000256" key="1">
    <source>
        <dbReference type="SAM" id="Phobius"/>
    </source>
</evidence>
<evidence type="ECO:0000313" key="3">
    <source>
        <dbReference type="Proteomes" id="UP000250140"/>
    </source>
</evidence>
<keyword evidence="1" id="KW-0472">Membrane</keyword>
<feature type="transmembrane region" description="Helical" evidence="1">
    <location>
        <begin position="49"/>
        <end position="69"/>
    </location>
</feature>
<keyword evidence="3" id="KW-1185">Reference proteome</keyword>
<keyword evidence="1" id="KW-1133">Transmembrane helix</keyword>
<proteinExistence type="predicted"/>
<dbReference type="EMBL" id="KV749915">
    <property type="protein sequence ID" value="OCL07210.1"/>
    <property type="molecule type" value="Genomic_DNA"/>
</dbReference>
<dbReference type="Proteomes" id="UP000250140">
    <property type="component" value="Unassembled WGS sequence"/>
</dbReference>
<sequence length="77" mass="8709">MGVRVGRPRSKMTNLLPLPSIKSVSQAEILISFLTDFGTRDSIKEKISCLAWLLRSLGMIGILIAYEFLFSNFLRTF</sequence>
<organism evidence="2 3">
    <name type="scientific">Glonium stellatum</name>
    <dbReference type="NCBI Taxonomy" id="574774"/>
    <lineage>
        <taxon>Eukaryota</taxon>
        <taxon>Fungi</taxon>
        <taxon>Dikarya</taxon>
        <taxon>Ascomycota</taxon>
        <taxon>Pezizomycotina</taxon>
        <taxon>Dothideomycetes</taxon>
        <taxon>Pleosporomycetidae</taxon>
        <taxon>Gloniales</taxon>
        <taxon>Gloniaceae</taxon>
        <taxon>Glonium</taxon>
    </lineage>
</organism>
<dbReference type="AlphaFoldDB" id="A0A8E2EYD9"/>
<name>A0A8E2EYD9_9PEZI</name>
<reference evidence="2 3" key="1">
    <citation type="journal article" date="2016" name="Nat. Commun.">
        <title>Ectomycorrhizal ecology is imprinted in the genome of the dominant symbiotic fungus Cenococcum geophilum.</title>
        <authorList>
            <consortium name="DOE Joint Genome Institute"/>
            <person name="Peter M."/>
            <person name="Kohler A."/>
            <person name="Ohm R.A."/>
            <person name="Kuo A."/>
            <person name="Krutzmann J."/>
            <person name="Morin E."/>
            <person name="Arend M."/>
            <person name="Barry K.W."/>
            <person name="Binder M."/>
            <person name="Choi C."/>
            <person name="Clum A."/>
            <person name="Copeland A."/>
            <person name="Grisel N."/>
            <person name="Haridas S."/>
            <person name="Kipfer T."/>
            <person name="LaButti K."/>
            <person name="Lindquist E."/>
            <person name="Lipzen A."/>
            <person name="Maire R."/>
            <person name="Meier B."/>
            <person name="Mihaltcheva S."/>
            <person name="Molinier V."/>
            <person name="Murat C."/>
            <person name="Poggeler S."/>
            <person name="Quandt C.A."/>
            <person name="Sperisen C."/>
            <person name="Tritt A."/>
            <person name="Tisserant E."/>
            <person name="Crous P.W."/>
            <person name="Henrissat B."/>
            <person name="Nehls U."/>
            <person name="Egli S."/>
            <person name="Spatafora J.W."/>
            <person name="Grigoriev I.V."/>
            <person name="Martin F.M."/>
        </authorList>
    </citation>
    <scope>NUCLEOTIDE SEQUENCE [LARGE SCALE GENOMIC DNA]</scope>
    <source>
        <strain evidence="2 3">CBS 207.34</strain>
    </source>
</reference>
<evidence type="ECO:0000313" key="2">
    <source>
        <dbReference type="EMBL" id="OCL07210.1"/>
    </source>
</evidence>
<gene>
    <name evidence="2" type="ORF">AOQ84DRAFT_62844</name>
</gene>
<keyword evidence="1" id="KW-0812">Transmembrane</keyword>
<protein>
    <submittedName>
        <fullName evidence="2">Uncharacterized protein</fullName>
    </submittedName>
</protein>
<accession>A0A8E2EYD9</accession>